<reference evidence="3" key="2">
    <citation type="submission" date="2022-09" db="EMBL/GenBank/DDBJ databases">
        <title>Biosynthetic gene clusters of Dactylosporangioum fulvum.</title>
        <authorList>
            <person name="Caradec T."/>
        </authorList>
    </citation>
    <scope>NUCLEOTIDE SEQUENCE</scope>
    <source>
        <strain evidence="3">NRRL B-16292</strain>
    </source>
</reference>
<proteinExistence type="predicted"/>
<protein>
    <submittedName>
        <fullName evidence="3">Roadblock/LC7 domain-containing protein</fullName>
    </submittedName>
</protein>
<dbReference type="PANTHER" id="PTHR36222:SF1">
    <property type="entry name" value="SERINE PROTEASE INHIBITOR RV3364C"/>
    <property type="match status" value="1"/>
</dbReference>
<dbReference type="SMART" id="SM00960">
    <property type="entry name" value="Robl_LC7"/>
    <property type="match status" value="1"/>
</dbReference>
<evidence type="ECO:0000259" key="2">
    <source>
        <dbReference type="SMART" id="SM00960"/>
    </source>
</evidence>
<evidence type="ECO:0000313" key="3">
    <source>
        <dbReference type="EMBL" id="UWP86939.1"/>
    </source>
</evidence>
<feature type="domain" description="Roadblock/LAMTOR2" evidence="2">
    <location>
        <begin position="2"/>
        <end position="89"/>
    </location>
</feature>
<evidence type="ECO:0000313" key="4">
    <source>
        <dbReference type="Proteomes" id="UP001059617"/>
    </source>
</evidence>
<dbReference type="Gene3D" id="3.30.450.30">
    <property type="entry name" value="Dynein light chain 2a, cytoplasmic"/>
    <property type="match status" value="1"/>
</dbReference>
<evidence type="ECO:0000256" key="1">
    <source>
        <dbReference type="SAM" id="MobiDB-lite"/>
    </source>
</evidence>
<dbReference type="InterPro" id="IPR004942">
    <property type="entry name" value="Roadblock/LAMTOR2_dom"/>
</dbReference>
<dbReference type="RefSeq" id="WP_259866616.1">
    <property type="nucleotide sequence ID" value="NZ_BAAAST010000015.1"/>
</dbReference>
<feature type="compositionally biased region" description="Pro residues" evidence="1">
    <location>
        <begin position="118"/>
        <end position="131"/>
    </location>
</feature>
<keyword evidence="4" id="KW-1185">Reference proteome</keyword>
<dbReference type="SUPFAM" id="SSF103196">
    <property type="entry name" value="Roadblock/LC7 domain"/>
    <property type="match status" value="1"/>
</dbReference>
<gene>
    <name evidence="3" type="ORF">Dfulv_22920</name>
</gene>
<dbReference type="Pfam" id="PF03259">
    <property type="entry name" value="Robl_LC7"/>
    <property type="match status" value="1"/>
</dbReference>
<name>A0ABY5WCX5_9ACTN</name>
<organism evidence="3 4">
    <name type="scientific">Dactylosporangium fulvum</name>
    <dbReference type="NCBI Taxonomy" id="53359"/>
    <lineage>
        <taxon>Bacteria</taxon>
        <taxon>Bacillati</taxon>
        <taxon>Actinomycetota</taxon>
        <taxon>Actinomycetes</taxon>
        <taxon>Micromonosporales</taxon>
        <taxon>Micromonosporaceae</taxon>
        <taxon>Dactylosporangium</taxon>
    </lineage>
</organism>
<dbReference type="PANTHER" id="PTHR36222">
    <property type="entry name" value="SERINE PROTEASE INHIBITOR RV3364C"/>
    <property type="match status" value="1"/>
</dbReference>
<feature type="region of interest" description="Disordered" evidence="1">
    <location>
        <begin position="112"/>
        <end position="131"/>
    </location>
</feature>
<accession>A0ABY5WCX5</accession>
<dbReference type="Proteomes" id="UP001059617">
    <property type="component" value="Chromosome"/>
</dbReference>
<sequence length="131" mass="13740">MINEFAADTPGVVHVVLLAVDGLALAASDGYDRDQVDKTAATAGSLMSIAHAISREYGAGRPEILTFRTPSLHFLFMHVADLAGLAVVADRTSNLSVVGHQMQRLVTAVGARLNPDARPTPVPRPAAPSTN</sequence>
<dbReference type="InterPro" id="IPR053141">
    <property type="entry name" value="Mycobact_SerProt_Inhib_Rv3364c"/>
</dbReference>
<dbReference type="EMBL" id="CP073720">
    <property type="protein sequence ID" value="UWP86939.1"/>
    <property type="molecule type" value="Genomic_DNA"/>
</dbReference>
<reference evidence="3" key="1">
    <citation type="submission" date="2021-04" db="EMBL/GenBank/DDBJ databases">
        <authorList>
            <person name="Hartkoorn R.C."/>
            <person name="Beaudoing E."/>
            <person name="Hot D."/>
        </authorList>
    </citation>
    <scope>NUCLEOTIDE SEQUENCE</scope>
    <source>
        <strain evidence="3">NRRL B-16292</strain>
    </source>
</reference>